<reference evidence="1 2" key="1">
    <citation type="submission" date="2019-11" db="EMBL/GenBank/DDBJ databases">
        <title>Genome sequences of 17 halophilic strains isolated from different environments.</title>
        <authorList>
            <person name="Furrow R.E."/>
        </authorList>
    </citation>
    <scope>NUCLEOTIDE SEQUENCE [LARGE SCALE GENOMIC DNA]</scope>
    <source>
        <strain evidence="1 2">22502_06_Cabo</strain>
    </source>
</reference>
<dbReference type="AlphaFoldDB" id="A0A6B1IV56"/>
<sequence>MNEYTTVSIALNISEELNVLCEGFLVDGVTATKKSVVEALVAEKLMEREL</sequence>
<dbReference type="EMBL" id="WMFC01000002">
    <property type="protein sequence ID" value="MYL66616.1"/>
    <property type="molecule type" value="Genomic_DNA"/>
</dbReference>
<comment type="caution">
    <text evidence="1">The sequence shown here is derived from an EMBL/GenBank/DDBJ whole genome shotgun (WGS) entry which is preliminary data.</text>
</comment>
<gene>
    <name evidence="1" type="ORF">GLW30_02570</name>
</gene>
<evidence type="ECO:0000313" key="2">
    <source>
        <dbReference type="Proteomes" id="UP000452321"/>
    </source>
</evidence>
<organism evidence="1 2">
    <name type="scientific">Halorubrum distributum</name>
    <dbReference type="NCBI Taxonomy" id="29283"/>
    <lineage>
        <taxon>Archaea</taxon>
        <taxon>Methanobacteriati</taxon>
        <taxon>Methanobacteriota</taxon>
        <taxon>Stenosarchaea group</taxon>
        <taxon>Halobacteria</taxon>
        <taxon>Halobacteriales</taxon>
        <taxon>Haloferacaceae</taxon>
        <taxon>Halorubrum</taxon>
        <taxon>Halorubrum distributum group</taxon>
    </lineage>
</organism>
<proteinExistence type="predicted"/>
<evidence type="ECO:0000313" key="1">
    <source>
        <dbReference type="EMBL" id="MYL66616.1"/>
    </source>
</evidence>
<dbReference type="RefSeq" id="WP_159357911.1">
    <property type="nucleotide sequence ID" value="NZ_WMFC01000002.1"/>
</dbReference>
<accession>A0A6B1IV56</accession>
<name>A0A6B1IV56_9EURY</name>
<protein>
    <submittedName>
        <fullName evidence="1">Uncharacterized protein</fullName>
    </submittedName>
</protein>
<dbReference type="Proteomes" id="UP000452321">
    <property type="component" value="Unassembled WGS sequence"/>
</dbReference>